<dbReference type="KEGG" id="taes:123088033"/>
<feature type="domain" description="KIB1-4 beta-propeller" evidence="1">
    <location>
        <begin position="64"/>
        <end position="354"/>
    </location>
</feature>
<dbReference type="Gramene" id="TraesWEE_scaffold_122057_01G000100.1">
    <property type="protein sequence ID" value="TraesWEE_scaffold_122057_01G000100.1"/>
    <property type="gene ID" value="TraesWEE_scaffold_122057_01G000100"/>
</dbReference>
<dbReference type="Gramene" id="TraesCS4A02G396100.1">
    <property type="protein sequence ID" value="TraesCS4A02G396100.1.cds1"/>
    <property type="gene ID" value="TraesCS4A02G396100"/>
</dbReference>
<dbReference type="RefSeq" id="XP_044366115.1">
    <property type="nucleotide sequence ID" value="XM_044510180.1"/>
</dbReference>
<sequence>MMEAARSPPWSDLHPELLGLVLKRLPSLADRVRVRAVCHPWRSNSMLQPLPLPFPWLTLPDGTFLSIPSGEIHHISLPEGACCQGSIGNWLFLMHNDDVCYLMNPFSKTRLELPKLAKVCNPEILDPDSRFNPIFYKLVVPFPLDSSPCSLVAAMIVDDSECGTLCISKPPIVTDSFRDDELPVLELEDVAFFDEKLYVLAGFGQLIIFELDKDLRISFMECIIDSVMDSSGTLQFLPREACMIRQYLVECGGRLLMVIRWIRSMAHPTSDDYLEHGRTFALEVLEADLRAAERVGWRTVSDLDGHAIFVGKHSSKSMRAEECSGYQEDCIYFMCDYPEPKDSANPLRDAGVYNIRNETFMPLMSGTAAVSPCHAGQWRPTWFFPPETV</sequence>
<keyword evidence="3" id="KW-1185">Reference proteome</keyword>
<dbReference type="PANTHER" id="PTHR33110:SF36">
    <property type="entry name" value="OS06G0148600 PROTEIN"/>
    <property type="match status" value="1"/>
</dbReference>
<protein>
    <recommendedName>
        <fullName evidence="1">KIB1-4 beta-propeller domain-containing protein</fullName>
    </recommendedName>
</protein>
<dbReference type="Gramene" id="TraesCLE_scaffold_015064_01G000400.1">
    <property type="protein sequence ID" value="TraesCLE_scaffold_015064_01G000400.1"/>
    <property type="gene ID" value="TraesCLE_scaffold_015064_01G000400"/>
</dbReference>
<dbReference type="InterPro" id="IPR005174">
    <property type="entry name" value="KIB1-4_b-propeller"/>
</dbReference>
<dbReference type="OMA" id="WIRSMAH"/>
<dbReference type="SUPFAM" id="SSF81383">
    <property type="entry name" value="F-box domain"/>
    <property type="match status" value="1"/>
</dbReference>
<dbReference type="PANTHER" id="PTHR33110">
    <property type="entry name" value="F-BOX/KELCH-REPEAT PROTEIN-RELATED"/>
    <property type="match status" value="1"/>
</dbReference>
<dbReference type="Gramene" id="TraesJAG4A03G02180550.1">
    <property type="protein sequence ID" value="TraesJAG4A03G02180550.1.CDS1"/>
    <property type="gene ID" value="TraesJAG4A03G02180550"/>
</dbReference>
<evidence type="ECO:0000259" key="1">
    <source>
        <dbReference type="Pfam" id="PF03478"/>
    </source>
</evidence>
<dbReference type="AlphaFoldDB" id="A0A3B6I409"/>
<dbReference type="Gramene" id="TraesJUL4A03G02198980.1">
    <property type="protein sequence ID" value="TraesJUL4A03G02198980.1.CDS1"/>
    <property type="gene ID" value="TraesJUL4A03G02198980"/>
</dbReference>
<evidence type="ECO:0000313" key="2">
    <source>
        <dbReference type="EnsemblPlants" id="TraesCS4A02G396100.1.cds1"/>
    </source>
</evidence>
<dbReference type="Gramene" id="TraesARI4A03G02217660.1">
    <property type="protein sequence ID" value="TraesARI4A03G02217660.1.CDS1"/>
    <property type="gene ID" value="TraesARI4A03G02217660"/>
</dbReference>
<accession>A0A3B6I409</accession>
<dbReference type="Proteomes" id="UP000019116">
    <property type="component" value="Chromosome 4A"/>
</dbReference>
<dbReference type="Gramene" id="TraesPARA_EIv1.0_1214100.1">
    <property type="protein sequence ID" value="TraesPARA_EIv1.0_1214100.1.CDS1"/>
    <property type="gene ID" value="TraesPARA_EIv1.0_1214100"/>
</dbReference>
<dbReference type="PaxDb" id="4565-Traes_4AL_F23D12231.1"/>
<dbReference type="Gramene" id="TraesPARA_EIv1.0_1214100.2">
    <property type="protein sequence ID" value="TraesPARA_EIv1.0_1214100.2.CDS1"/>
    <property type="gene ID" value="TraesPARA_EIv1.0_1214100"/>
</dbReference>
<dbReference type="OrthoDB" id="643749at2759"/>
<dbReference type="Gramene" id="TraesMAC4A03G02178080.1">
    <property type="protein sequence ID" value="TraesMAC4A03G02178080.1.CDS1"/>
    <property type="gene ID" value="TraesMAC4A03G02178080"/>
</dbReference>
<dbReference type="Gramene" id="TraesSYM4A03G02206860.1">
    <property type="protein sequence ID" value="TraesSYM4A03G02206860.1.CDS1"/>
    <property type="gene ID" value="TraesSYM4A03G02206860"/>
</dbReference>
<dbReference type="Gramene" id="TraesJAG4A03G02180550.2">
    <property type="protein sequence ID" value="TraesJAG4A03G02180550.2.CDS1"/>
    <property type="gene ID" value="TraesJAG4A03G02180550"/>
</dbReference>
<name>A0A3B6I409_WHEAT</name>
<gene>
    <name evidence="2" type="primary">LOC123088033</name>
</gene>
<dbReference type="Gramene" id="TraesROB_scaffold_124479_01G000200.1">
    <property type="protein sequence ID" value="TraesROB_scaffold_124479_01G000200.1"/>
    <property type="gene ID" value="TraesROB_scaffold_124479_01G000200"/>
</dbReference>
<dbReference type="Pfam" id="PF03478">
    <property type="entry name" value="Beta-prop_KIB1-4"/>
    <property type="match status" value="1"/>
</dbReference>
<evidence type="ECO:0000313" key="3">
    <source>
        <dbReference type="Proteomes" id="UP000019116"/>
    </source>
</evidence>
<dbReference type="Gene3D" id="1.20.1280.50">
    <property type="match status" value="1"/>
</dbReference>
<dbReference type="EnsemblPlants" id="TraesCS4A02G396100.1">
    <property type="protein sequence ID" value="TraesCS4A02G396100.1.cds1"/>
    <property type="gene ID" value="TraesCS4A02G396100"/>
</dbReference>
<dbReference type="InterPro" id="IPR036047">
    <property type="entry name" value="F-box-like_dom_sf"/>
</dbReference>
<dbReference type="Gramene" id="TraesMAC4A03G02178080.2">
    <property type="protein sequence ID" value="TraesMAC4A03G02178080.2.CDS1"/>
    <property type="gene ID" value="TraesMAC4A03G02178080"/>
</dbReference>
<dbReference type="RefSeq" id="XP_044366114.1">
    <property type="nucleotide sequence ID" value="XM_044510179.1"/>
</dbReference>
<organism evidence="2">
    <name type="scientific">Triticum aestivum</name>
    <name type="common">Wheat</name>
    <dbReference type="NCBI Taxonomy" id="4565"/>
    <lineage>
        <taxon>Eukaryota</taxon>
        <taxon>Viridiplantae</taxon>
        <taxon>Streptophyta</taxon>
        <taxon>Embryophyta</taxon>
        <taxon>Tracheophyta</taxon>
        <taxon>Spermatophyta</taxon>
        <taxon>Magnoliopsida</taxon>
        <taxon>Liliopsida</taxon>
        <taxon>Poales</taxon>
        <taxon>Poaceae</taxon>
        <taxon>BOP clade</taxon>
        <taxon>Pooideae</taxon>
        <taxon>Triticodae</taxon>
        <taxon>Triticeae</taxon>
        <taxon>Triticinae</taxon>
        <taxon>Triticum</taxon>
    </lineage>
</organism>
<dbReference type="Gramene" id="TraesNOR4A03G02201470.2">
    <property type="protein sequence ID" value="TraesNOR4A03G02201470.2.CDS1"/>
    <property type="gene ID" value="TraesNOR4A03G02201470"/>
</dbReference>
<dbReference type="Gramene" id="TraesNOR4A03G02201470.1">
    <property type="protein sequence ID" value="TraesNOR4A03G02201470.1.CDS1"/>
    <property type="gene ID" value="TraesNOR4A03G02201470"/>
</dbReference>
<dbReference type="Gramene" id="TraesCS4A03G0984600.1">
    <property type="protein sequence ID" value="TraesCS4A03G0984600.1.CDS1"/>
    <property type="gene ID" value="TraesCS4A03G0984600"/>
</dbReference>
<dbReference type="Gramene" id="TraesCAD_scaffold_044402_01G000200.1">
    <property type="protein sequence ID" value="TraesCAD_scaffold_044402_01G000200.1"/>
    <property type="gene ID" value="TraesCAD_scaffold_044402_01G000200"/>
</dbReference>
<proteinExistence type="predicted"/>
<reference evidence="2" key="1">
    <citation type="submission" date="2018-08" db="EMBL/GenBank/DDBJ databases">
        <authorList>
            <person name="Rossello M."/>
        </authorList>
    </citation>
    <scope>NUCLEOTIDE SEQUENCE [LARGE SCALE GENOMIC DNA]</scope>
    <source>
        <strain evidence="2">cv. Chinese Spring</strain>
    </source>
</reference>
<dbReference type="Gramene" id="TraesSYM4A03G02206860.2">
    <property type="protein sequence ID" value="TraesSYM4A03G02206860.2.CDS1"/>
    <property type="gene ID" value="TraesSYM4A03G02206860"/>
</dbReference>
<dbReference type="GeneID" id="123088033"/>
<reference evidence="2" key="2">
    <citation type="submission" date="2018-10" db="UniProtKB">
        <authorList>
            <consortium name="EnsemblPlants"/>
        </authorList>
    </citation>
    <scope>IDENTIFICATION</scope>
</reference>